<reference evidence="5 6" key="1">
    <citation type="submission" date="2017-05" db="EMBL/GenBank/DDBJ databases">
        <authorList>
            <person name="Varghese N."/>
            <person name="Submissions S."/>
        </authorList>
    </citation>
    <scope>NUCLEOTIDE SEQUENCE [LARGE SCALE GENOMIC DNA]</scope>
    <source>
        <strain evidence="5 6">DSM 16304</strain>
    </source>
</reference>
<name>A0A521B1Q2_9BACT</name>
<dbReference type="PRINTS" id="PR01179">
    <property type="entry name" value="ODADCRBXLASE"/>
</dbReference>
<protein>
    <submittedName>
        <fullName evidence="5">Diaminopimelate decarboxylase</fullName>
    </submittedName>
</protein>
<evidence type="ECO:0000256" key="3">
    <source>
        <dbReference type="PIRSR" id="PIRSR600183-50"/>
    </source>
</evidence>
<organism evidence="5 6">
    <name type="scientific">Balnearium lithotrophicum</name>
    <dbReference type="NCBI Taxonomy" id="223788"/>
    <lineage>
        <taxon>Bacteria</taxon>
        <taxon>Pseudomonadati</taxon>
        <taxon>Aquificota</taxon>
        <taxon>Aquificia</taxon>
        <taxon>Desulfurobacteriales</taxon>
        <taxon>Desulfurobacteriaceae</taxon>
        <taxon>Balnearium</taxon>
    </lineage>
</organism>
<gene>
    <name evidence="5" type="ORF">SAMN06269117_10370</name>
</gene>
<dbReference type="InterPro" id="IPR009006">
    <property type="entry name" value="Ala_racemase/Decarboxylase_C"/>
</dbReference>
<dbReference type="EMBL" id="FXTM01000003">
    <property type="protein sequence ID" value="SMO40989.1"/>
    <property type="molecule type" value="Genomic_DNA"/>
</dbReference>
<evidence type="ECO:0000259" key="4">
    <source>
        <dbReference type="Pfam" id="PF02784"/>
    </source>
</evidence>
<dbReference type="GO" id="GO:0009089">
    <property type="term" value="P:lysine biosynthetic process via diaminopimelate"/>
    <property type="evidence" value="ECO:0007669"/>
    <property type="project" value="TreeGrafter"/>
</dbReference>
<feature type="active site" description="Proton donor" evidence="3">
    <location>
        <position position="377"/>
    </location>
</feature>
<dbReference type="Pfam" id="PF02784">
    <property type="entry name" value="Orn_Arg_deC_N"/>
    <property type="match status" value="1"/>
</dbReference>
<dbReference type="InterPro" id="IPR029066">
    <property type="entry name" value="PLP-binding_barrel"/>
</dbReference>
<dbReference type="InterPro" id="IPR000183">
    <property type="entry name" value="Orn/DAP/Arg_de-COase"/>
</dbReference>
<evidence type="ECO:0000256" key="1">
    <source>
        <dbReference type="ARBA" id="ARBA00001933"/>
    </source>
</evidence>
<dbReference type="Proteomes" id="UP000317315">
    <property type="component" value="Unassembled WGS sequence"/>
</dbReference>
<dbReference type="SUPFAM" id="SSF51419">
    <property type="entry name" value="PLP-binding barrel"/>
    <property type="match status" value="1"/>
</dbReference>
<keyword evidence="2 3" id="KW-0663">Pyridoxal phosphate</keyword>
<accession>A0A521B1Q2</accession>
<dbReference type="SUPFAM" id="SSF50621">
    <property type="entry name" value="Alanine racemase C-terminal domain-like"/>
    <property type="match status" value="1"/>
</dbReference>
<keyword evidence="6" id="KW-1185">Reference proteome</keyword>
<dbReference type="GO" id="GO:0008836">
    <property type="term" value="F:diaminopimelate decarboxylase activity"/>
    <property type="evidence" value="ECO:0007669"/>
    <property type="project" value="TreeGrafter"/>
</dbReference>
<comment type="cofactor">
    <cofactor evidence="1 3">
        <name>pyridoxal 5'-phosphate</name>
        <dbReference type="ChEBI" id="CHEBI:597326"/>
    </cofactor>
</comment>
<dbReference type="InterPro" id="IPR022657">
    <property type="entry name" value="De-COase2_CS"/>
</dbReference>
<dbReference type="Gene3D" id="3.20.20.10">
    <property type="entry name" value="Alanine racemase"/>
    <property type="match status" value="1"/>
</dbReference>
<feature type="modified residue" description="N6-(pyridoxal phosphate)lysine" evidence="3">
    <location>
        <position position="89"/>
    </location>
</feature>
<dbReference type="PROSITE" id="PS00879">
    <property type="entry name" value="ODR_DC_2_2"/>
    <property type="match status" value="1"/>
</dbReference>
<evidence type="ECO:0000313" key="6">
    <source>
        <dbReference type="Proteomes" id="UP000317315"/>
    </source>
</evidence>
<proteinExistence type="predicted"/>
<dbReference type="AlphaFoldDB" id="A0A521B1Q2"/>
<evidence type="ECO:0000256" key="2">
    <source>
        <dbReference type="ARBA" id="ARBA00022898"/>
    </source>
</evidence>
<dbReference type="InterPro" id="IPR022644">
    <property type="entry name" value="De-COase2_N"/>
</dbReference>
<sequence>MEVNVKKTYEKPVIQKLKTGFTNKFGGTGFYLGRNIRKDIDGVSIEELVSQFGSPLFVFSEKKLRQKFRELKEAFTVRYPNVEFSWSYKTNYLDAICSILHDEGETAEVVSEFEYEKARRLGVSGEKIIYNGPYKPYDSLVTAVKEGARINIDHFEEILDLERVADELGIRPKVGIRINMDTGIHPQWSRFGFNLESGQALDAVKRIASGNKLELVGLHCHIGTFILEPKAYEKEIEKLIKFAYQIEDEFGFKIEYLDIGGGFPSKNRLKGIYLPPEVSVPSIDEYAERISNALLKNLRPEDYPKLILESGRAVVDESGYLITTVHAAKRLPSGIKAYVLDAGVNILFTAFWYKFNIEIDREIYGTTEPSVLYGPLCMNIDVVDEMTYLPPLPRGTRLVLSPVGAYNVTQWMQFIRYRPAVVLIGENGEVDLIREKEDLTDIVRREHLPERLRGKWE</sequence>
<dbReference type="PANTHER" id="PTHR43727:SF2">
    <property type="entry name" value="GROUP IV DECARBOXYLASE"/>
    <property type="match status" value="1"/>
</dbReference>
<dbReference type="PANTHER" id="PTHR43727">
    <property type="entry name" value="DIAMINOPIMELATE DECARBOXYLASE"/>
    <property type="match status" value="1"/>
</dbReference>
<evidence type="ECO:0000313" key="5">
    <source>
        <dbReference type="EMBL" id="SMO40989.1"/>
    </source>
</evidence>
<feature type="domain" description="Orn/DAP/Arg decarboxylase 2 N-terminal" evidence="4">
    <location>
        <begin position="63"/>
        <end position="315"/>
    </location>
</feature>
<dbReference type="Gene3D" id="2.40.37.10">
    <property type="entry name" value="Lyase, Ornithine Decarboxylase, Chain A, domain 1"/>
    <property type="match status" value="1"/>
</dbReference>
<dbReference type="CDD" id="cd06841">
    <property type="entry name" value="PLPDE_III_MccE_like"/>
    <property type="match status" value="1"/>
</dbReference>